<dbReference type="InterPro" id="IPR014755">
    <property type="entry name" value="Cu-Rt/internalin_Ig-like"/>
</dbReference>
<name>A0A329LS76_9BACL</name>
<dbReference type="RefSeq" id="WP_113036113.1">
    <property type="nucleotide sequence ID" value="NZ_QMFB01000041.1"/>
</dbReference>
<feature type="signal peptide" evidence="2">
    <location>
        <begin position="1"/>
        <end position="26"/>
    </location>
</feature>
<dbReference type="InterPro" id="IPR036582">
    <property type="entry name" value="Mao_N_sf"/>
</dbReference>
<feature type="chain" id="PRO_5039399920" description="Copper amine oxidase-like N-terminal domain-containing protein" evidence="2">
    <location>
        <begin position="27"/>
        <end position="481"/>
    </location>
</feature>
<sequence>MSEMKKKKSFLVSVALLTLLASVTVANGEDRMTDTFSVDGKAITYEYGQPFVQMNVDLVPVRDLLIALGVPNDDAHIVWNGEEQSVTAISGKLTLKMALDQADLYKNGSKAAKFATAPKMVDGRVYISVKEVAEALGYKVERDKNGRIISVGSADYIRSQSPSDKVAPYLISAVALTGSVIEVEFNEKIDKVSAETAANYSIQSSQESLTISKAELKDDQTTVKLTVPRQSTGAAYKVSVEGVKDTSGNVNDRTTVTFVGITTLAEREHSPNLALLSVVSNGPNTVIATFNQDLDRISAEQPQNYSLNMTNKKLMLNIFKAELMDNNRAVMLTTSSQPVDGDYKLVVTNVRSSAKGSAIETADNSYQFSLTPQDTLGLRPLSAIAVSNSIVQIQFSESLDPKSAETAANYRIALESGHGEETLTVAGAELIEGGKKVRLTVSWGMEEGAVYKVTLNNIKNANGILIDRDNQYSRFFGVSPQ</sequence>
<feature type="domain" description="Copper amine oxidase-like N-terminal" evidence="3">
    <location>
        <begin position="38"/>
        <end position="150"/>
    </location>
</feature>
<evidence type="ECO:0000313" key="4">
    <source>
        <dbReference type="EMBL" id="RAV10795.1"/>
    </source>
</evidence>
<comment type="caution">
    <text evidence="4">The sequence shown here is derived from an EMBL/GenBank/DDBJ whole genome shotgun (WGS) entry which is preliminary data.</text>
</comment>
<dbReference type="Gene3D" id="3.30.457.10">
    <property type="entry name" value="Copper amine oxidase-like, N-terminal domain"/>
    <property type="match status" value="1"/>
</dbReference>
<accession>A0A329LS76</accession>
<protein>
    <recommendedName>
        <fullName evidence="3">Copper amine oxidase-like N-terminal domain-containing protein</fullName>
    </recommendedName>
</protein>
<keyword evidence="5" id="KW-1185">Reference proteome</keyword>
<keyword evidence="1 2" id="KW-0732">Signal</keyword>
<reference evidence="4 5" key="1">
    <citation type="journal article" date="2009" name="Int. J. Syst. Evol. Microbiol.">
        <title>Paenibacillus contaminans sp. nov., isolated from a contaminated laboratory plate.</title>
        <authorList>
            <person name="Chou J.H."/>
            <person name="Lee J.H."/>
            <person name="Lin M.C."/>
            <person name="Chang P.S."/>
            <person name="Arun A.B."/>
            <person name="Young C.C."/>
            <person name="Chen W.M."/>
        </authorList>
    </citation>
    <scope>NUCLEOTIDE SEQUENCE [LARGE SCALE GENOMIC DNA]</scope>
    <source>
        <strain evidence="4 5">CKOBP-6</strain>
    </source>
</reference>
<dbReference type="OrthoDB" id="1706086at2"/>
<evidence type="ECO:0000259" key="3">
    <source>
        <dbReference type="Pfam" id="PF07833"/>
    </source>
</evidence>
<evidence type="ECO:0000256" key="1">
    <source>
        <dbReference type="ARBA" id="ARBA00022729"/>
    </source>
</evidence>
<evidence type="ECO:0000313" key="5">
    <source>
        <dbReference type="Proteomes" id="UP000250369"/>
    </source>
</evidence>
<dbReference type="SUPFAM" id="SSF55383">
    <property type="entry name" value="Copper amine oxidase, domain N"/>
    <property type="match status" value="1"/>
</dbReference>
<dbReference type="Proteomes" id="UP000250369">
    <property type="component" value="Unassembled WGS sequence"/>
</dbReference>
<dbReference type="Pfam" id="PF07833">
    <property type="entry name" value="Cu_amine_oxidN1"/>
    <property type="match status" value="1"/>
</dbReference>
<dbReference type="AlphaFoldDB" id="A0A329LS76"/>
<evidence type="ECO:0000256" key="2">
    <source>
        <dbReference type="SAM" id="SignalP"/>
    </source>
</evidence>
<proteinExistence type="predicted"/>
<dbReference type="InterPro" id="IPR012854">
    <property type="entry name" value="Cu_amine_oxidase-like_N"/>
</dbReference>
<dbReference type="EMBL" id="QMFB01000041">
    <property type="protein sequence ID" value="RAV10795.1"/>
    <property type="molecule type" value="Genomic_DNA"/>
</dbReference>
<organism evidence="4 5">
    <name type="scientific">Paenibacillus contaminans</name>
    <dbReference type="NCBI Taxonomy" id="450362"/>
    <lineage>
        <taxon>Bacteria</taxon>
        <taxon>Bacillati</taxon>
        <taxon>Bacillota</taxon>
        <taxon>Bacilli</taxon>
        <taxon>Bacillales</taxon>
        <taxon>Paenibacillaceae</taxon>
        <taxon>Paenibacillus</taxon>
    </lineage>
</organism>
<dbReference type="Gene3D" id="2.60.40.1220">
    <property type="match status" value="3"/>
</dbReference>
<gene>
    <name evidence="4" type="ORF">DQG23_37235</name>
</gene>